<dbReference type="PANTHER" id="PTHR34859:SF2">
    <property type="entry name" value="LYSM DOMAIN-CONTAINING PROTEIN"/>
    <property type="match status" value="1"/>
</dbReference>
<dbReference type="AlphaFoldDB" id="A0A818XJ03"/>
<reference evidence="1" key="1">
    <citation type="submission" date="2021-02" db="EMBL/GenBank/DDBJ databases">
        <authorList>
            <person name="Nowell W R."/>
        </authorList>
    </citation>
    <scope>NUCLEOTIDE SEQUENCE</scope>
</reference>
<dbReference type="PANTHER" id="PTHR34859">
    <property type="entry name" value="UNNAMED PRODUCT"/>
    <property type="match status" value="1"/>
</dbReference>
<evidence type="ECO:0000313" key="1">
    <source>
        <dbReference type="EMBL" id="CAF3739354.1"/>
    </source>
</evidence>
<dbReference type="EMBL" id="CAJOAX010001711">
    <property type="protein sequence ID" value="CAF3739354.1"/>
    <property type="molecule type" value="Genomic_DNA"/>
</dbReference>
<gene>
    <name evidence="1" type="ORF">OTI717_LOCUS14923</name>
</gene>
<evidence type="ECO:0000313" key="2">
    <source>
        <dbReference type="Proteomes" id="UP000663823"/>
    </source>
</evidence>
<name>A0A818XJ03_9BILA</name>
<protein>
    <submittedName>
        <fullName evidence="1">Uncharacterized protein</fullName>
    </submittedName>
</protein>
<accession>A0A818XJ03</accession>
<dbReference type="Proteomes" id="UP000663823">
    <property type="component" value="Unassembled WGS sequence"/>
</dbReference>
<proteinExistence type="predicted"/>
<organism evidence="1 2">
    <name type="scientific">Rotaria sordida</name>
    <dbReference type="NCBI Taxonomy" id="392033"/>
    <lineage>
        <taxon>Eukaryota</taxon>
        <taxon>Metazoa</taxon>
        <taxon>Spiralia</taxon>
        <taxon>Gnathifera</taxon>
        <taxon>Rotifera</taxon>
        <taxon>Eurotatoria</taxon>
        <taxon>Bdelloidea</taxon>
        <taxon>Philodinida</taxon>
        <taxon>Philodinidae</taxon>
        <taxon>Rotaria</taxon>
    </lineage>
</organism>
<sequence length="157" mass="16684">MYKRCEAEHGAENCEKSGAIVYPKCKSGFKSVGCCICSPQCPEEMSDLGISCAKSTYGRGAGVSRLQCPDDKEQDAGLCYSKCPDGLNGVGPVCWQICPASIPVACGLMCAVDKSTCDAYIAKATAAELNQTIYSSPKYTIWIYMTISASIVTVGLF</sequence>
<comment type="caution">
    <text evidence="1">The sequence shown here is derived from an EMBL/GenBank/DDBJ whole genome shotgun (WGS) entry which is preliminary data.</text>
</comment>